<evidence type="ECO:0000313" key="2">
    <source>
        <dbReference type="EMBL" id="CAG7631775.1"/>
    </source>
</evidence>
<dbReference type="EMBL" id="CAJVCE010000004">
    <property type="protein sequence ID" value="CAG7631775.1"/>
    <property type="molecule type" value="Genomic_DNA"/>
</dbReference>
<dbReference type="RefSeq" id="WP_218098122.1">
    <property type="nucleotide sequence ID" value="NZ_CAJVCE010000004.1"/>
</dbReference>
<name>A0ABM8VF81_9BACL</name>
<keyword evidence="1" id="KW-0472">Membrane</keyword>
<organism evidence="2 3">
    <name type="scientific">Paenibacillus allorhizosphaerae</name>
    <dbReference type="NCBI Taxonomy" id="2849866"/>
    <lineage>
        <taxon>Bacteria</taxon>
        <taxon>Bacillati</taxon>
        <taxon>Bacillota</taxon>
        <taxon>Bacilli</taxon>
        <taxon>Bacillales</taxon>
        <taxon>Paenibacillaceae</taxon>
        <taxon>Paenibacillus</taxon>
    </lineage>
</organism>
<evidence type="ECO:0008006" key="4">
    <source>
        <dbReference type="Google" id="ProtNLM"/>
    </source>
</evidence>
<accession>A0ABM8VF81</accession>
<dbReference type="Proteomes" id="UP000730618">
    <property type="component" value="Unassembled WGS sequence"/>
</dbReference>
<keyword evidence="3" id="KW-1185">Reference proteome</keyword>
<reference evidence="2 3" key="1">
    <citation type="submission" date="2021-06" db="EMBL/GenBank/DDBJ databases">
        <authorList>
            <person name="Criscuolo A."/>
        </authorList>
    </citation>
    <scope>NUCLEOTIDE SEQUENCE [LARGE SCALE GENOMIC DNA]</scope>
    <source>
        <strain evidence="3">CIP 111802</strain>
    </source>
</reference>
<proteinExistence type="predicted"/>
<evidence type="ECO:0000313" key="3">
    <source>
        <dbReference type="Proteomes" id="UP000730618"/>
    </source>
</evidence>
<protein>
    <recommendedName>
        <fullName evidence="4">DUF4367 domain-containing protein</fullName>
    </recommendedName>
</protein>
<sequence>MIEDNHRAHTCAIEQTLNAQAAERKPTVSFDDVWDRYTGKTEAGLRTLSRIKVRTLCIAAAILLLAAPIGFTPSVRAALNEFIVVKLIKNNRDHASIFHHWDVQRKWDEAQSYATLEDAAKSTGTPFPVPGKLVEYEKSALNKQYNVTTDHGQIAGYYFSIRTHERMLDVTAKYEEPAVPSFSAESRAQAMVKETTVEGQPAKLFAVQEFPGYTLYFERDGWKFVISGYASGVGNVQPTPFTEEEIRQIAESIR</sequence>
<evidence type="ECO:0000256" key="1">
    <source>
        <dbReference type="SAM" id="Phobius"/>
    </source>
</evidence>
<keyword evidence="1" id="KW-1133">Transmembrane helix</keyword>
<keyword evidence="1" id="KW-0812">Transmembrane</keyword>
<feature type="transmembrane region" description="Helical" evidence="1">
    <location>
        <begin position="53"/>
        <end position="71"/>
    </location>
</feature>
<comment type="caution">
    <text evidence="2">The sequence shown here is derived from an EMBL/GenBank/DDBJ whole genome shotgun (WGS) entry which is preliminary data.</text>
</comment>
<gene>
    <name evidence="2" type="ORF">PAECIP111802_01778</name>
</gene>